<reference evidence="2" key="1">
    <citation type="journal article" date="2020" name="Nature">
        <title>Giant virus diversity and host interactions through global metagenomics.</title>
        <authorList>
            <person name="Schulz F."/>
            <person name="Roux S."/>
            <person name="Paez-Espino D."/>
            <person name="Jungbluth S."/>
            <person name="Walsh D.A."/>
            <person name="Denef V.J."/>
            <person name="McMahon K.D."/>
            <person name="Konstantinidis K.T."/>
            <person name="Eloe-Fadrosh E.A."/>
            <person name="Kyrpides N.C."/>
            <person name="Woyke T."/>
        </authorList>
    </citation>
    <scope>NUCLEOTIDE SEQUENCE</scope>
    <source>
        <strain evidence="2">GVMAG-M-3300021962-46</strain>
    </source>
</reference>
<proteinExistence type="predicted"/>
<name>A0A6C0CRB6_9ZZZZ</name>
<keyword evidence="1" id="KW-0812">Transmembrane</keyword>
<organism evidence="2">
    <name type="scientific">viral metagenome</name>
    <dbReference type="NCBI Taxonomy" id="1070528"/>
    <lineage>
        <taxon>unclassified sequences</taxon>
        <taxon>metagenomes</taxon>
        <taxon>organismal metagenomes</taxon>
    </lineage>
</organism>
<feature type="transmembrane region" description="Helical" evidence="1">
    <location>
        <begin position="37"/>
        <end position="55"/>
    </location>
</feature>
<dbReference type="EMBL" id="MN739479">
    <property type="protein sequence ID" value="QHT07001.1"/>
    <property type="molecule type" value="Genomic_DNA"/>
</dbReference>
<protein>
    <submittedName>
        <fullName evidence="2">Uncharacterized protein</fullName>
    </submittedName>
</protein>
<keyword evidence="1" id="KW-0472">Membrane</keyword>
<evidence type="ECO:0000256" key="1">
    <source>
        <dbReference type="SAM" id="Phobius"/>
    </source>
</evidence>
<evidence type="ECO:0000313" key="2">
    <source>
        <dbReference type="EMBL" id="QHT07001.1"/>
    </source>
</evidence>
<accession>A0A6C0CRB6</accession>
<feature type="transmembrane region" description="Helical" evidence="1">
    <location>
        <begin position="6"/>
        <end position="25"/>
    </location>
</feature>
<sequence length="84" mass="9893">MDFAEIIYGMTLGFLAGFVLLYTFKPSQPYPKFLMDLFQYPSIFLFLMIGVLYIFYKDLRIGGLLLLIFMMILLDSYFIGRYSL</sequence>
<keyword evidence="1" id="KW-1133">Transmembrane helix</keyword>
<dbReference type="AlphaFoldDB" id="A0A6C0CRB6"/>
<feature type="transmembrane region" description="Helical" evidence="1">
    <location>
        <begin position="61"/>
        <end position="80"/>
    </location>
</feature>